<proteinExistence type="predicted"/>
<dbReference type="HOGENOM" id="CLU_2505133_0_0_2"/>
<organism evidence="1 2">
    <name type="scientific">Thermofilum pendens (strain DSM 2475 / Hrk 5)</name>
    <dbReference type="NCBI Taxonomy" id="368408"/>
    <lineage>
        <taxon>Archaea</taxon>
        <taxon>Thermoproteota</taxon>
        <taxon>Thermoprotei</taxon>
        <taxon>Thermofilales</taxon>
        <taxon>Thermofilaceae</taxon>
        <taxon>Thermofilum</taxon>
    </lineage>
</organism>
<dbReference type="STRING" id="368408.Tpen_0025"/>
<accession>A1RW55</accession>
<protein>
    <submittedName>
        <fullName evidence="1">Uncharacterized protein</fullName>
    </submittedName>
</protein>
<dbReference type="KEGG" id="tpe:Tpen_0025"/>
<dbReference type="RefSeq" id="WP_011751700.1">
    <property type="nucleotide sequence ID" value="NC_008698.1"/>
</dbReference>
<name>A1RW55_THEPD</name>
<evidence type="ECO:0000313" key="1">
    <source>
        <dbReference type="EMBL" id="ABL77435.1"/>
    </source>
</evidence>
<dbReference type="AlphaFoldDB" id="A1RW55"/>
<evidence type="ECO:0000313" key="2">
    <source>
        <dbReference type="Proteomes" id="UP000000641"/>
    </source>
</evidence>
<dbReference type="GeneID" id="4601062"/>
<gene>
    <name evidence="1" type="ordered locus">Tpen_0025</name>
</gene>
<dbReference type="EnsemblBacteria" id="ABL77435">
    <property type="protein sequence ID" value="ABL77435"/>
    <property type="gene ID" value="Tpen_0025"/>
</dbReference>
<reference evidence="2" key="1">
    <citation type="journal article" date="2008" name="J. Bacteriol.">
        <title>Genome sequence of Thermofilum pendens reveals an exceptional loss of biosynthetic pathways without genome reduction.</title>
        <authorList>
            <person name="Anderson I."/>
            <person name="Rodriguez J."/>
            <person name="Susanti D."/>
            <person name="Porat I."/>
            <person name="Reich C."/>
            <person name="Ulrich L.E."/>
            <person name="Elkins J.G."/>
            <person name="Mavromatis K."/>
            <person name="Lykidis A."/>
            <person name="Kim E."/>
            <person name="Thompson L.S."/>
            <person name="Nolan M."/>
            <person name="Land M."/>
            <person name="Copeland A."/>
            <person name="Lapidus A."/>
            <person name="Lucas S."/>
            <person name="Detter C."/>
            <person name="Zhulin I.B."/>
            <person name="Olsen G.J."/>
            <person name="Whitman W."/>
            <person name="Mukhopadhyay B."/>
            <person name="Bristow J."/>
            <person name="Kyrpides N."/>
        </authorList>
    </citation>
    <scope>NUCLEOTIDE SEQUENCE [LARGE SCALE GENOMIC DNA]</scope>
    <source>
        <strain evidence="2">DSM 2475 / Hrk 5</strain>
    </source>
</reference>
<dbReference type="EMBL" id="CP000505">
    <property type="protein sequence ID" value="ABL77435.1"/>
    <property type="molecule type" value="Genomic_DNA"/>
</dbReference>
<sequence>MLEKLLLGWLLAVFFSFIILAVLVTLAAAERVTGVTPWSSLSVFRAYAETAVLPLVLAFLAVVVIYVLTRYAGKALDFLVQRINL</sequence>
<dbReference type="Proteomes" id="UP000000641">
    <property type="component" value="Chromosome"/>
</dbReference>
<keyword evidence="2" id="KW-1185">Reference proteome</keyword>